<dbReference type="SUPFAM" id="SSF56801">
    <property type="entry name" value="Acetyl-CoA synthetase-like"/>
    <property type="match status" value="1"/>
</dbReference>
<accession>A0A6G3WT29</accession>
<reference evidence="2" key="1">
    <citation type="submission" date="2020-01" db="EMBL/GenBank/DDBJ databases">
        <title>Insect and environment-associated Actinomycetes.</title>
        <authorList>
            <person name="Currrie C."/>
            <person name="Chevrette M."/>
            <person name="Carlson C."/>
            <person name="Stubbendieck R."/>
            <person name="Wendt-Pienkowski E."/>
        </authorList>
    </citation>
    <scope>NUCLEOTIDE SEQUENCE</scope>
    <source>
        <strain evidence="2">SID7499</strain>
    </source>
</reference>
<dbReference type="AlphaFoldDB" id="A0A6G3WT29"/>
<evidence type="ECO:0000259" key="1">
    <source>
        <dbReference type="Pfam" id="PF13193"/>
    </source>
</evidence>
<protein>
    <recommendedName>
        <fullName evidence="1">AMP-binding enzyme C-terminal domain-containing protein</fullName>
    </recommendedName>
</protein>
<evidence type="ECO:0000313" key="2">
    <source>
        <dbReference type="EMBL" id="NEE08450.1"/>
    </source>
</evidence>
<dbReference type="GO" id="GO:0043041">
    <property type="term" value="P:amino acid activation for nonribosomal peptide biosynthetic process"/>
    <property type="evidence" value="ECO:0007669"/>
    <property type="project" value="TreeGrafter"/>
</dbReference>
<dbReference type="GO" id="GO:0005737">
    <property type="term" value="C:cytoplasm"/>
    <property type="evidence" value="ECO:0007669"/>
    <property type="project" value="TreeGrafter"/>
</dbReference>
<dbReference type="Pfam" id="PF13193">
    <property type="entry name" value="AMP-binding_C"/>
    <property type="match status" value="1"/>
</dbReference>
<dbReference type="PANTHER" id="PTHR45527">
    <property type="entry name" value="NONRIBOSOMAL PEPTIDE SYNTHETASE"/>
    <property type="match status" value="1"/>
</dbReference>
<gene>
    <name evidence="2" type="ORF">G3M58_18575</name>
</gene>
<feature type="non-terminal residue" evidence="2">
    <location>
        <position position="81"/>
    </location>
</feature>
<feature type="non-terminal residue" evidence="2">
    <location>
        <position position="1"/>
    </location>
</feature>
<dbReference type="GO" id="GO:0031177">
    <property type="term" value="F:phosphopantetheine binding"/>
    <property type="evidence" value="ECO:0007669"/>
    <property type="project" value="TreeGrafter"/>
</dbReference>
<dbReference type="PANTHER" id="PTHR45527:SF1">
    <property type="entry name" value="FATTY ACID SYNTHASE"/>
    <property type="match status" value="1"/>
</dbReference>
<proteinExistence type="predicted"/>
<dbReference type="InterPro" id="IPR045851">
    <property type="entry name" value="AMP-bd_C_sf"/>
</dbReference>
<sequence length="81" mass="8437">GYVVPREGHPFDADALRAGLAERLPDHLVPAVLVEVPAIPLTANGKVDSRALPADAVPARPGPPATAIEARVRTLFARVLG</sequence>
<dbReference type="EMBL" id="JAAGMN010001870">
    <property type="protein sequence ID" value="NEE08450.1"/>
    <property type="molecule type" value="Genomic_DNA"/>
</dbReference>
<dbReference type="InterPro" id="IPR025110">
    <property type="entry name" value="AMP-bd_C"/>
</dbReference>
<name>A0A6G3WT29_9ACTN</name>
<comment type="caution">
    <text evidence="2">The sequence shown here is derived from an EMBL/GenBank/DDBJ whole genome shotgun (WGS) entry which is preliminary data.</text>
</comment>
<dbReference type="Gene3D" id="3.30.300.30">
    <property type="match status" value="1"/>
</dbReference>
<feature type="domain" description="AMP-binding enzyme C-terminal" evidence="1">
    <location>
        <begin position="1"/>
        <end position="46"/>
    </location>
</feature>
<dbReference type="GO" id="GO:0044550">
    <property type="term" value="P:secondary metabolite biosynthetic process"/>
    <property type="evidence" value="ECO:0007669"/>
    <property type="project" value="TreeGrafter"/>
</dbReference>
<organism evidence="2">
    <name type="scientific">Streptomyces sp. SID7499</name>
    <dbReference type="NCBI Taxonomy" id="2706086"/>
    <lineage>
        <taxon>Bacteria</taxon>
        <taxon>Bacillati</taxon>
        <taxon>Actinomycetota</taxon>
        <taxon>Actinomycetes</taxon>
        <taxon>Kitasatosporales</taxon>
        <taxon>Streptomycetaceae</taxon>
        <taxon>Streptomyces</taxon>
    </lineage>
</organism>